<dbReference type="PANTHER" id="PTHR15722:SF7">
    <property type="entry name" value="INTRAFLAGELLAR TRANSPORT PROTEIN 140 HOMOLOG"/>
    <property type="match status" value="1"/>
</dbReference>
<keyword evidence="8" id="KW-1185">Reference proteome</keyword>
<proteinExistence type="predicted"/>
<dbReference type="EMBL" id="CAIIXF020000009">
    <property type="protein sequence ID" value="CAH1793658.1"/>
    <property type="molecule type" value="Genomic_DNA"/>
</dbReference>
<dbReference type="SUPFAM" id="SSF50978">
    <property type="entry name" value="WD40 repeat-like"/>
    <property type="match status" value="1"/>
</dbReference>
<dbReference type="InterPro" id="IPR015943">
    <property type="entry name" value="WD40/YVTN_repeat-like_dom_sf"/>
</dbReference>
<reference evidence="7" key="1">
    <citation type="submission" date="2022-03" db="EMBL/GenBank/DDBJ databases">
        <authorList>
            <person name="Martin C."/>
        </authorList>
    </citation>
    <scope>NUCLEOTIDE SEQUENCE</scope>
</reference>
<keyword evidence="5" id="KW-0966">Cell projection</keyword>
<organism evidence="7 8">
    <name type="scientific">Owenia fusiformis</name>
    <name type="common">Polychaete worm</name>
    <dbReference type="NCBI Taxonomy" id="6347"/>
    <lineage>
        <taxon>Eukaryota</taxon>
        <taxon>Metazoa</taxon>
        <taxon>Spiralia</taxon>
        <taxon>Lophotrochozoa</taxon>
        <taxon>Annelida</taxon>
        <taxon>Polychaeta</taxon>
        <taxon>Sedentaria</taxon>
        <taxon>Canalipalpata</taxon>
        <taxon>Sabellida</taxon>
        <taxon>Oweniida</taxon>
        <taxon>Oweniidae</taxon>
        <taxon>Owenia</taxon>
    </lineage>
</organism>
<evidence type="ECO:0000256" key="5">
    <source>
        <dbReference type="ARBA" id="ARBA00023273"/>
    </source>
</evidence>
<protein>
    <recommendedName>
        <fullName evidence="6">IFT140 second beta-propeller domain-containing protein</fullName>
    </recommendedName>
</protein>
<dbReference type="Pfam" id="PF23385">
    <property type="entry name" value="Beta-prop_IFT140_2nd"/>
    <property type="match status" value="1"/>
</dbReference>
<evidence type="ECO:0000256" key="4">
    <source>
        <dbReference type="ARBA" id="ARBA00023069"/>
    </source>
</evidence>
<evidence type="ECO:0000259" key="6">
    <source>
        <dbReference type="Pfam" id="PF23385"/>
    </source>
</evidence>
<dbReference type="InterPro" id="IPR036322">
    <property type="entry name" value="WD40_repeat_dom_sf"/>
</dbReference>
<evidence type="ECO:0000313" key="7">
    <source>
        <dbReference type="EMBL" id="CAH1793658.1"/>
    </source>
</evidence>
<sequence>MNEDYLKEESQKCVVVQTGPSNLSIDPIDNFATSTHQDLKTDIQIKGTYTTGENVAIWNGRKLVVYEITGDKSTIRAAGTFSTESTICSLYEQNVYTIEQGKVQVRTFQGTVKQLISFTEVEGQPVTLEVCSPHFLIVGTENGIIKLFDLSRREAKQIGTAKNMTDVISHFGGFVSLRCNCAGNKVSLCIKKPNGSTDSKLYIWNTELDTLQYFNFETGKGEQDDFAPGTMESDQETAEERRAKPARSHKYMLFRPGSHKPPGSKKPSRYYIMYIVIPTPPSMNLKCFPPPSLLNHLACPR</sequence>
<evidence type="ECO:0000256" key="3">
    <source>
        <dbReference type="ARBA" id="ARBA00022737"/>
    </source>
</evidence>
<keyword evidence="2" id="KW-0853">WD repeat</keyword>
<evidence type="ECO:0000313" key="8">
    <source>
        <dbReference type="Proteomes" id="UP000749559"/>
    </source>
</evidence>
<keyword evidence="4" id="KW-0969">Cilium</keyword>
<dbReference type="OrthoDB" id="10258787at2759"/>
<gene>
    <name evidence="7" type="ORF">OFUS_LOCUS18480</name>
</gene>
<keyword evidence="3" id="KW-0677">Repeat</keyword>
<dbReference type="Gene3D" id="2.130.10.10">
    <property type="entry name" value="YVTN repeat-like/Quinoprotein amine dehydrogenase"/>
    <property type="match status" value="1"/>
</dbReference>
<feature type="domain" description="IFT140 second beta-propeller" evidence="6">
    <location>
        <begin position="11"/>
        <end position="245"/>
    </location>
</feature>
<dbReference type="AlphaFoldDB" id="A0A8J1UPX6"/>
<dbReference type="InterPro" id="IPR056155">
    <property type="entry name" value="Beta-prop_IFT140_2nd"/>
</dbReference>
<accession>A0A8J1UPX6</accession>
<dbReference type="Proteomes" id="UP000749559">
    <property type="component" value="Unassembled WGS sequence"/>
</dbReference>
<dbReference type="PANTHER" id="PTHR15722">
    <property type="entry name" value="IFT140/172-RELATED"/>
    <property type="match status" value="1"/>
</dbReference>
<comment type="subcellular location">
    <subcellularLocation>
        <location evidence="1">Cell projection</location>
        <location evidence="1">Cilium</location>
    </subcellularLocation>
</comment>
<dbReference type="GO" id="GO:0030991">
    <property type="term" value="C:intraciliary transport particle A"/>
    <property type="evidence" value="ECO:0007669"/>
    <property type="project" value="TreeGrafter"/>
</dbReference>
<dbReference type="GO" id="GO:0035721">
    <property type="term" value="P:intraciliary retrograde transport"/>
    <property type="evidence" value="ECO:0007669"/>
    <property type="project" value="TreeGrafter"/>
</dbReference>
<dbReference type="GO" id="GO:0005930">
    <property type="term" value="C:axoneme"/>
    <property type="evidence" value="ECO:0007669"/>
    <property type="project" value="TreeGrafter"/>
</dbReference>
<name>A0A8J1UPX6_OWEFU</name>
<evidence type="ECO:0000256" key="1">
    <source>
        <dbReference type="ARBA" id="ARBA00004138"/>
    </source>
</evidence>
<dbReference type="GO" id="GO:0036064">
    <property type="term" value="C:ciliary basal body"/>
    <property type="evidence" value="ECO:0007669"/>
    <property type="project" value="TreeGrafter"/>
</dbReference>
<evidence type="ECO:0000256" key="2">
    <source>
        <dbReference type="ARBA" id="ARBA00022574"/>
    </source>
</evidence>
<comment type="caution">
    <text evidence="7">The sequence shown here is derived from an EMBL/GenBank/DDBJ whole genome shotgun (WGS) entry which is preliminary data.</text>
</comment>